<keyword evidence="3" id="KW-1185">Reference proteome</keyword>
<protein>
    <submittedName>
        <fullName evidence="2">Uncharacterized protein</fullName>
    </submittedName>
</protein>
<organism evidence="2 3">
    <name type="scientific">Streptomyces spororaveus</name>
    <dbReference type="NCBI Taxonomy" id="284039"/>
    <lineage>
        <taxon>Bacteria</taxon>
        <taxon>Bacillati</taxon>
        <taxon>Actinomycetota</taxon>
        <taxon>Actinomycetes</taxon>
        <taxon>Kitasatosporales</taxon>
        <taxon>Streptomycetaceae</taxon>
        <taxon>Streptomyces</taxon>
    </lineage>
</organism>
<evidence type="ECO:0000313" key="2">
    <source>
        <dbReference type="EMBL" id="GHI81925.1"/>
    </source>
</evidence>
<sequence>MERFLAAGVWGRGPDGAMRRGLVGRWFVKIGGMADWPAVPRIGRIDIIVRRILVLIAVASLALTALAAAVAAVGAFLLRDLGPLPPRYSGPPLPREAVVSEMTSILAAEGITVEREPSGNLGRCHERLSGFHAPETVDAAMKAALARARSEYGWQTGPDTGGTSVTLTKNNWTALAGFAGDPASGLQAPVLISLMCVDGDDASTAPAAPSAPALTPAPAPS</sequence>
<proteinExistence type="predicted"/>
<accession>A0ABQ3TNE0</accession>
<evidence type="ECO:0000256" key="1">
    <source>
        <dbReference type="SAM" id="Phobius"/>
    </source>
</evidence>
<dbReference type="Proteomes" id="UP000608522">
    <property type="component" value="Unassembled WGS sequence"/>
</dbReference>
<name>A0ABQ3TNE0_9ACTN</name>
<keyword evidence="1" id="KW-1133">Transmembrane helix</keyword>
<keyword evidence="1" id="KW-0472">Membrane</keyword>
<dbReference type="EMBL" id="BNED01000005">
    <property type="protein sequence ID" value="GHI81925.1"/>
    <property type="molecule type" value="Genomic_DNA"/>
</dbReference>
<keyword evidence="1" id="KW-0812">Transmembrane</keyword>
<reference evidence="3" key="1">
    <citation type="submission" date="2023-07" db="EMBL/GenBank/DDBJ databases">
        <title>Whole genome shotgun sequence of Streptomyces spororaveus NBRC 15456.</title>
        <authorList>
            <person name="Komaki H."/>
            <person name="Tamura T."/>
        </authorList>
    </citation>
    <scope>NUCLEOTIDE SEQUENCE [LARGE SCALE GENOMIC DNA]</scope>
    <source>
        <strain evidence="3">NBRC 15456</strain>
    </source>
</reference>
<feature type="transmembrane region" description="Helical" evidence="1">
    <location>
        <begin position="52"/>
        <end position="78"/>
    </location>
</feature>
<evidence type="ECO:0000313" key="3">
    <source>
        <dbReference type="Proteomes" id="UP000608522"/>
    </source>
</evidence>
<gene>
    <name evidence="2" type="ORF">Sspor_74860</name>
</gene>
<comment type="caution">
    <text evidence="2">The sequence shown here is derived from an EMBL/GenBank/DDBJ whole genome shotgun (WGS) entry which is preliminary data.</text>
</comment>